<dbReference type="Proteomes" id="UP001055439">
    <property type="component" value="Chromosome 4"/>
</dbReference>
<dbReference type="OrthoDB" id="1924946at2759"/>
<keyword evidence="2" id="KW-1185">Reference proteome</keyword>
<dbReference type="AlphaFoldDB" id="A0A9E7FSJ1"/>
<organism evidence="1 2">
    <name type="scientific">Musa troglodytarum</name>
    <name type="common">fe'i banana</name>
    <dbReference type="NCBI Taxonomy" id="320322"/>
    <lineage>
        <taxon>Eukaryota</taxon>
        <taxon>Viridiplantae</taxon>
        <taxon>Streptophyta</taxon>
        <taxon>Embryophyta</taxon>
        <taxon>Tracheophyta</taxon>
        <taxon>Spermatophyta</taxon>
        <taxon>Magnoliopsida</taxon>
        <taxon>Liliopsida</taxon>
        <taxon>Zingiberales</taxon>
        <taxon>Musaceae</taxon>
        <taxon>Musa</taxon>
    </lineage>
</organism>
<name>A0A9E7FSJ1_9LILI</name>
<proteinExistence type="predicted"/>
<dbReference type="Pfam" id="PF04450">
    <property type="entry name" value="BSP"/>
    <property type="match status" value="1"/>
</dbReference>
<protein>
    <submittedName>
        <fullName evidence="1">Peptidase of plants and bacteria</fullName>
    </submittedName>
</protein>
<evidence type="ECO:0000313" key="2">
    <source>
        <dbReference type="Proteomes" id="UP001055439"/>
    </source>
</evidence>
<sequence length="329" mass="35465">MDIEEPLLSSPATATTSSLADETSINTAASALTIITRLTVLLTLVAISLWASHEASMNIDISIVNSAVGSRAGRRFDLNFVSNGRASRIVHHASRFVEQALYPEEAYPRKPIRHITLHLASNDLDSVTSVSPGAGSGEYTIHLSPSLMSAADGDGALASEVHRAVARLRLWDAQQAAPSPLLEAVADYLAVAAGFPPSSNKTCNVSSYWSAEFLQYCEGRRNGFIARLNRGMRERWSESTVDVALGSPVRQVYTAFHAPETGYVMESANSTSSSAEVRQAIYQNPCGDNDCSGSVDSLCTRQQSTDLLRLTAAQHSHQRLWLIDLPASS</sequence>
<dbReference type="PANTHER" id="PTHR33321">
    <property type="match status" value="1"/>
</dbReference>
<gene>
    <name evidence="1" type="ORF">MUK42_32074</name>
</gene>
<dbReference type="PANTHER" id="PTHR33321:SF3">
    <property type="entry name" value="OS05G0582000 PROTEIN"/>
    <property type="match status" value="1"/>
</dbReference>
<dbReference type="EMBL" id="CP097506">
    <property type="protein sequence ID" value="URD99207.1"/>
    <property type="molecule type" value="Genomic_DNA"/>
</dbReference>
<evidence type="ECO:0000313" key="1">
    <source>
        <dbReference type="EMBL" id="URD99207.1"/>
    </source>
</evidence>
<reference evidence="1" key="1">
    <citation type="submission" date="2022-05" db="EMBL/GenBank/DDBJ databases">
        <title>The Musa troglodytarum L. genome provides insights into the mechanism of non-climacteric behaviour and enrichment of carotenoids.</title>
        <authorList>
            <person name="Wang J."/>
        </authorList>
    </citation>
    <scope>NUCLEOTIDE SEQUENCE</scope>
    <source>
        <tissue evidence="1">Leaf</tissue>
    </source>
</reference>
<accession>A0A9E7FSJ1</accession>
<dbReference type="InterPro" id="IPR007541">
    <property type="entry name" value="Uncharacterised_BSP"/>
</dbReference>